<dbReference type="GO" id="GO:0008270">
    <property type="term" value="F:zinc ion binding"/>
    <property type="evidence" value="ECO:0007669"/>
    <property type="project" value="UniProtKB-KW"/>
</dbReference>
<evidence type="ECO:0000256" key="5">
    <source>
        <dbReference type="ARBA" id="ARBA00023065"/>
    </source>
</evidence>
<feature type="domain" description="CCHC-type" evidence="11">
    <location>
        <begin position="487"/>
        <end position="501"/>
    </location>
</feature>
<keyword evidence="13" id="KW-1185">Reference proteome</keyword>
<keyword evidence="4 9" id="KW-1133">Transmembrane helix</keyword>
<dbReference type="Gene3D" id="2.60.120.10">
    <property type="entry name" value="Jelly Rolls"/>
    <property type="match status" value="1"/>
</dbReference>
<dbReference type="InterPro" id="IPR000595">
    <property type="entry name" value="cNMP-bd_dom"/>
</dbReference>
<dbReference type="PROSITE" id="PS50042">
    <property type="entry name" value="CNMP_BINDING_3"/>
    <property type="match status" value="1"/>
</dbReference>
<organism evidence="12 13">
    <name type="scientific">Stentor coeruleus</name>
    <dbReference type="NCBI Taxonomy" id="5963"/>
    <lineage>
        <taxon>Eukaryota</taxon>
        <taxon>Sar</taxon>
        <taxon>Alveolata</taxon>
        <taxon>Ciliophora</taxon>
        <taxon>Postciliodesmatophora</taxon>
        <taxon>Heterotrichea</taxon>
        <taxon>Heterotrichida</taxon>
        <taxon>Stentoridae</taxon>
        <taxon>Stentor</taxon>
    </lineage>
</organism>
<feature type="transmembrane region" description="Helical" evidence="9">
    <location>
        <begin position="68"/>
        <end position="87"/>
    </location>
</feature>
<keyword evidence="5" id="KW-0406">Ion transport</keyword>
<dbReference type="PRINTS" id="PR01463">
    <property type="entry name" value="EAGCHANLFMLY"/>
</dbReference>
<dbReference type="GO" id="GO:0035725">
    <property type="term" value="P:sodium ion transmembrane transport"/>
    <property type="evidence" value="ECO:0007669"/>
    <property type="project" value="TreeGrafter"/>
</dbReference>
<evidence type="ECO:0000256" key="1">
    <source>
        <dbReference type="ARBA" id="ARBA00004141"/>
    </source>
</evidence>
<feature type="transmembrane region" description="Helical" evidence="9">
    <location>
        <begin position="99"/>
        <end position="121"/>
    </location>
</feature>
<feature type="transmembrane region" description="Helical" evidence="9">
    <location>
        <begin position="225"/>
        <end position="243"/>
    </location>
</feature>
<dbReference type="SMART" id="SM00343">
    <property type="entry name" value="ZnF_C2HC"/>
    <property type="match status" value="1"/>
</dbReference>
<dbReference type="Proteomes" id="UP000187209">
    <property type="component" value="Unassembled WGS sequence"/>
</dbReference>
<evidence type="ECO:0000256" key="4">
    <source>
        <dbReference type="ARBA" id="ARBA00022989"/>
    </source>
</evidence>
<dbReference type="InterPro" id="IPR001878">
    <property type="entry name" value="Znf_CCHC"/>
</dbReference>
<keyword evidence="8" id="KW-0479">Metal-binding</keyword>
<name>A0A1R2CFP6_9CILI</name>
<keyword evidence="8" id="KW-0863">Zinc-finger</keyword>
<feature type="transmembrane region" description="Helical" evidence="9">
    <location>
        <begin position="29"/>
        <end position="48"/>
    </location>
</feature>
<dbReference type="Gene3D" id="1.10.287.70">
    <property type="match status" value="1"/>
</dbReference>
<accession>A0A1R2CFP6</accession>
<dbReference type="PANTHER" id="PTHR45689:SF5">
    <property type="entry name" value="I[[H]] CHANNEL, ISOFORM E"/>
    <property type="match status" value="1"/>
</dbReference>
<evidence type="ECO:0000256" key="3">
    <source>
        <dbReference type="ARBA" id="ARBA00022692"/>
    </source>
</evidence>
<evidence type="ECO:0000256" key="2">
    <source>
        <dbReference type="ARBA" id="ARBA00022448"/>
    </source>
</evidence>
<evidence type="ECO:0000256" key="9">
    <source>
        <dbReference type="SAM" id="Phobius"/>
    </source>
</evidence>
<gene>
    <name evidence="12" type="ORF">SteCoe_10399</name>
</gene>
<dbReference type="Pfam" id="PF00027">
    <property type="entry name" value="cNMP_binding"/>
    <property type="match status" value="1"/>
</dbReference>
<protein>
    <recommendedName>
        <fullName evidence="14">Cyclic nucleotide-binding domain-containing protein</fullName>
    </recommendedName>
</protein>
<dbReference type="Gene3D" id="1.10.287.630">
    <property type="entry name" value="Helix hairpin bin"/>
    <property type="match status" value="1"/>
</dbReference>
<dbReference type="SUPFAM" id="SSF51206">
    <property type="entry name" value="cAMP-binding domain-like"/>
    <property type="match status" value="1"/>
</dbReference>
<evidence type="ECO:0000256" key="8">
    <source>
        <dbReference type="PROSITE-ProRule" id="PRU00047"/>
    </source>
</evidence>
<evidence type="ECO:0008006" key="14">
    <source>
        <dbReference type="Google" id="ProtNLM"/>
    </source>
</evidence>
<dbReference type="OrthoDB" id="421226at2759"/>
<keyword evidence="2" id="KW-0813">Transport</keyword>
<evidence type="ECO:0000313" key="12">
    <source>
        <dbReference type="EMBL" id="OMJ87834.1"/>
    </source>
</evidence>
<dbReference type="AlphaFoldDB" id="A0A1R2CFP6"/>
<keyword evidence="7" id="KW-0407">Ion channel</keyword>
<feature type="transmembrane region" description="Helical" evidence="9">
    <location>
        <begin position="255"/>
        <end position="278"/>
    </location>
</feature>
<feature type="transmembrane region" description="Helical" evidence="9">
    <location>
        <begin position="170"/>
        <end position="197"/>
    </location>
</feature>
<dbReference type="GO" id="GO:0003254">
    <property type="term" value="P:regulation of membrane depolarization"/>
    <property type="evidence" value="ECO:0007669"/>
    <property type="project" value="TreeGrafter"/>
</dbReference>
<feature type="domain" description="Cyclic nucleotide-binding" evidence="10">
    <location>
        <begin position="359"/>
        <end position="459"/>
    </location>
</feature>
<dbReference type="GO" id="GO:0005249">
    <property type="term" value="F:voltage-gated potassium channel activity"/>
    <property type="evidence" value="ECO:0007669"/>
    <property type="project" value="InterPro"/>
</dbReference>
<dbReference type="GO" id="GO:0003676">
    <property type="term" value="F:nucleic acid binding"/>
    <property type="evidence" value="ECO:0007669"/>
    <property type="project" value="InterPro"/>
</dbReference>
<dbReference type="Pfam" id="PF00520">
    <property type="entry name" value="Ion_trans"/>
    <property type="match status" value="1"/>
</dbReference>
<keyword evidence="8" id="KW-0862">Zinc</keyword>
<keyword evidence="6 9" id="KW-0472">Membrane</keyword>
<evidence type="ECO:0000313" key="13">
    <source>
        <dbReference type="Proteomes" id="UP000187209"/>
    </source>
</evidence>
<evidence type="ECO:0000259" key="11">
    <source>
        <dbReference type="PROSITE" id="PS50158"/>
    </source>
</evidence>
<keyword evidence="3 9" id="KW-0812">Transmembrane</keyword>
<dbReference type="InterPro" id="IPR005821">
    <property type="entry name" value="Ion_trans_dom"/>
</dbReference>
<evidence type="ECO:0000256" key="7">
    <source>
        <dbReference type="ARBA" id="ARBA00023303"/>
    </source>
</evidence>
<dbReference type="InterPro" id="IPR051413">
    <property type="entry name" value="K/Na_HCN_channel"/>
</dbReference>
<dbReference type="InterPro" id="IPR018490">
    <property type="entry name" value="cNMP-bd_dom_sf"/>
</dbReference>
<dbReference type="GO" id="GO:0098855">
    <property type="term" value="C:HCN channel complex"/>
    <property type="evidence" value="ECO:0007669"/>
    <property type="project" value="TreeGrafter"/>
</dbReference>
<dbReference type="PANTHER" id="PTHR45689">
    <property type="entry name" value="I[[H]] CHANNEL, ISOFORM E"/>
    <property type="match status" value="1"/>
</dbReference>
<dbReference type="SUPFAM" id="SSF81324">
    <property type="entry name" value="Voltage-gated potassium channels"/>
    <property type="match status" value="1"/>
</dbReference>
<proteinExistence type="predicted"/>
<comment type="subcellular location">
    <subcellularLocation>
        <location evidence="1">Membrane</location>
        <topology evidence="1">Multi-pass membrane protein</topology>
    </subcellularLocation>
</comment>
<dbReference type="InterPro" id="IPR003938">
    <property type="entry name" value="K_chnl_volt-dep_EAG/ELK/ERG"/>
</dbReference>
<dbReference type="Pfam" id="PF00098">
    <property type="entry name" value="zf-CCHC"/>
    <property type="match status" value="1"/>
</dbReference>
<dbReference type="PROSITE" id="PS50158">
    <property type="entry name" value="ZF_CCHC"/>
    <property type="match status" value="1"/>
</dbReference>
<reference evidence="12 13" key="1">
    <citation type="submission" date="2016-11" db="EMBL/GenBank/DDBJ databases">
        <title>The macronuclear genome of Stentor coeruleus: a giant cell with tiny introns.</title>
        <authorList>
            <person name="Slabodnick M."/>
            <person name="Ruby J.G."/>
            <person name="Reiff S.B."/>
            <person name="Swart E.C."/>
            <person name="Gosai S."/>
            <person name="Prabakaran S."/>
            <person name="Witkowska E."/>
            <person name="Larue G.E."/>
            <person name="Fisher S."/>
            <person name="Freeman R.M."/>
            <person name="Gunawardena J."/>
            <person name="Chu W."/>
            <person name="Stover N.A."/>
            <person name="Gregory B.D."/>
            <person name="Nowacki M."/>
            <person name="Derisi J."/>
            <person name="Roy S.W."/>
            <person name="Marshall W.F."/>
            <person name="Sood P."/>
        </authorList>
    </citation>
    <scope>NUCLEOTIDE SEQUENCE [LARGE SCALE GENOMIC DNA]</scope>
    <source>
        <strain evidence="12">WM001</strain>
    </source>
</reference>
<dbReference type="InterPro" id="IPR014710">
    <property type="entry name" value="RmlC-like_jellyroll"/>
</dbReference>
<evidence type="ECO:0000256" key="6">
    <source>
        <dbReference type="ARBA" id="ARBA00023136"/>
    </source>
</evidence>
<sequence>MPRNKLEDDDIDNNLPKWRIKYIMRPESWLRFSWEIFVAIVLLFLGFLIPYLSAFDNNEISLNQGVDILSLSVFSLDIFLTMNTAYYDRGRIIIDRLKIFRHYLGFWFWVDGFSTFPFDWFITSEGNGNDTKLFSFFKFIRVLKLFKLVRLVKLRMLIFRIEDQIANQTLITFITVMKLLLYLFLIAHFFACTMFSISSLELGPDGFINFIVNKSDQPIVDVGELYVSSLYWAFVTMASIGYGDFSPHSTNEKMFGVFTMLFSSVVFGVIIGNIGTLIEKYNMKAKARGDALRSTNLFLKKHKIVSELRNKARRYIDYAFHYEKYNENSIGDLLSLLSQPLQEEILLCTNGSILHHCKVFQIFTDSSINRLAKLLSVKIFSPLDPIIKEGQSPEGMYFILKGGAEVFDYTTSCKIITLSNREYFGEIGLFTRQSCVSSIVSHNFSENLFLGIHDFDNLINLIPSIKLTIDEIKKSCSEGNYSIIYIKCYSCRQLGHIAKNCQVILNDDALKNNWINRKNRSRFINPNDQIGCKKNRGRKVVKRYDYGAKNVLGKRRKVAEMYPRISKIVNHIKNYFQENIRDVDGKEVLHTEESILQSSLFQNMTKVKMILSSSDEDPNNSIEEELIREKKFCAFNAGYSKI</sequence>
<comment type="caution">
    <text evidence="12">The sequence shown here is derived from an EMBL/GenBank/DDBJ whole genome shotgun (WGS) entry which is preliminary data.</text>
</comment>
<evidence type="ECO:0000259" key="10">
    <source>
        <dbReference type="PROSITE" id="PS50042"/>
    </source>
</evidence>
<dbReference type="CDD" id="cd00038">
    <property type="entry name" value="CAP_ED"/>
    <property type="match status" value="1"/>
</dbReference>
<dbReference type="SMART" id="SM00100">
    <property type="entry name" value="cNMP"/>
    <property type="match status" value="1"/>
</dbReference>
<dbReference type="EMBL" id="MPUH01000167">
    <property type="protein sequence ID" value="OMJ87834.1"/>
    <property type="molecule type" value="Genomic_DNA"/>
</dbReference>